<dbReference type="PANTHER" id="PTHR37975:SF3">
    <property type="entry name" value="FLYWCH TRANSCRIPTION FACTOR 3"/>
    <property type="match status" value="1"/>
</dbReference>
<keyword evidence="3" id="KW-0862">Zinc</keyword>
<protein>
    <submittedName>
        <fullName evidence="8">MULE transposase domain-containing protein</fullName>
    </submittedName>
</protein>
<dbReference type="GO" id="GO:0008270">
    <property type="term" value="F:zinc ion binding"/>
    <property type="evidence" value="ECO:0007669"/>
    <property type="project" value="UniProtKB-KW"/>
</dbReference>
<dbReference type="Proteomes" id="UP000887563">
    <property type="component" value="Unplaced"/>
</dbReference>
<keyword evidence="2" id="KW-0863">Zinc-finger</keyword>
<keyword evidence="1" id="KW-0479">Metal-binding</keyword>
<feature type="domain" description="FLYWCH-type" evidence="5">
    <location>
        <begin position="8"/>
        <end position="67"/>
    </location>
</feature>
<feature type="domain" description="MULE transposase" evidence="6">
    <location>
        <begin position="410"/>
        <end position="492"/>
    </location>
</feature>
<dbReference type="AlphaFoldDB" id="A0A914M6X3"/>
<reference evidence="8" key="1">
    <citation type="submission" date="2022-11" db="UniProtKB">
        <authorList>
            <consortium name="WormBaseParasite"/>
        </authorList>
    </citation>
    <scope>IDENTIFICATION</scope>
</reference>
<dbReference type="InterPro" id="IPR052887">
    <property type="entry name" value="FLYWCH-type_ZF"/>
</dbReference>
<dbReference type="InterPro" id="IPR018289">
    <property type="entry name" value="MULE_transposase_dom"/>
</dbReference>
<evidence type="ECO:0000313" key="7">
    <source>
        <dbReference type="Proteomes" id="UP000887563"/>
    </source>
</evidence>
<dbReference type="Gene3D" id="2.20.25.240">
    <property type="match status" value="2"/>
</dbReference>
<dbReference type="GO" id="GO:0005634">
    <property type="term" value="C:nucleus"/>
    <property type="evidence" value="ECO:0007669"/>
    <property type="project" value="TreeGrafter"/>
</dbReference>
<evidence type="ECO:0000259" key="6">
    <source>
        <dbReference type="Pfam" id="PF10551"/>
    </source>
</evidence>
<evidence type="ECO:0000256" key="3">
    <source>
        <dbReference type="ARBA" id="ARBA00022833"/>
    </source>
</evidence>
<dbReference type="GO" id="GO:0043565">
    <property type="term" value="F:sequence-specific DNA binding"/>
    <property type="evidence" value="ECO:0007669"/>
    <property type="project" value="TreeGrafter"/>
</dbReference>
<dbReference type="Pfam" id="PF10551">
    <property type="entry name" value="MULE"/>
    <property type="match status" value="1"/>
</dbReference>
<accession>A0A914M6X3</accession>
<evidence type="ECO:0000256" key="2">
    <source>
        <dbReference type="ARBA" id="ARBA00022771"/>
    </source>
</evidence>
<proteinExistence type="predicted"/>
<name>A0A914M6X3_MELIC</name>
<feature type="region of interest" description="Disordered" evidence="4">
    <location>
        <begin position="179"/>
        <end position="204"/>
    </location>
</feature>
<dbReference type="Pfam" id="PF04500">
    <property type="entry name" value="FLYWCH"/>
    <property type="match status" value="2"/>
</dbReference>
<evidence type="ECO:0000259" key="5">
    <source>
        <dbReference type="Pfam" id="PF04500"/>
    </source>
</evidence>
<keyword evidence="7" id="KW-1185">Reference proteome</keyword>
<dbReference type="GO" id="GO:0003700">
    <property type="term" value="F:DNA-binding transcription factor activity"/>
    <property type="evidence" value="ECO:0007669"/>
    <property type="project" value="TreeGrafter"/>
</dbReference>
<feature type="domain" description="FLYWCH-type" evidence="5">
    <location>
        <begin position="225"/>
        <end position="282"/>
    </location>
</feature>
<dbReference type="GO" id="GO:0045892">
    <property type="term" value="P:negative regulation of DNA-templated transcription"/>
    <property type="evidence" value="ECO:0007669"/>
    <property type="project" value="TreeGrafter"/>
</dbReference>
<dbReference type="WBParaSite" id="Minc3s01273g22352">
    <property type="protein sequence ID" value="Minc3s01273g22352"/>
    <property type="gene ID" value="Minc3s01273g22352"/>
</dbReference>
<dbReference type="InterPro" id="IPR007588">
    <property type="entry name" value="Znf_FLYWCH"/>
</dbReference>
<evidence type="ECO:0000313" key="8">
    <source>
        <dbReference type="WBParaSite" id="Minc3s01273g22352"/>
    </source>
</evidence>
<evidence type="ECO:0000256" key="4">
    <source>
        <dbReference type="SAM" id="MobiDB-lite"/>
    </source>
</evidence>
<sequence length="676" mass="78509">MANTNNIIESNRRREKLKNDGFLYVFDRVNATKTIKFWRCELKDECRGRIHTDMENNFLKIITEHTHEANISKVEALKIVTAVRRRAIGYQEPPAQIRANVITNSCISSPVLAQLPSANSIKKIIKRARKEKTEIPSKPVIKQSMSEMIIDAEYQAYQQLGASDGDNFLGDANFHHNAQPQELDHSYPATSTSKATPKRPKKEKLSMKFSMSHCFEDEPDSKLLSKRKKEKLEINGFIYIFEKNNAIDTIKFWRCERKNECRGRIHTDPDNNFIKTVTEHTHEAISMVEAKRNKQIKNDSDDQLEVGDLGDISETKKSIRRVRKRTKPLPSVPNAVEELEIPKEFQFYIRGEGCEFEKFLLADSGMFKLENDPTKEHRILIFSKASNVTWANSMYEVFADGSFAVAVVPPPFVQVYALLTRRGKWIFPIAYCLLTGKTRGIYEKMFQMIITEWPDFNPTLMSLDFDQPIIDAVKTIFPNIRLNGCLFHLFRNIRKRLAEEDLIQKYRSDPVFAECVRMFTGLAFVPVPHLTNAIQHLNAAILPELDQFIGWFLLNYTGVPLPDGTLTRAKFPIEFWNVYDRLIYDVEYINVESAYRRLHTIFSCANPNIWRFIEVLRTEQRGRDADFERSLMGEDPPPKKKRYIITERRIMNLIERFDPRNITEFLRGIAQSTVDQ</sequence>
<dbReference type="PANTHER" id="PTHR37975">
    <property type="entry name" value="FLYWCH ZINC FINGER TRANSCRIPTION FACTOR HOMOLOG"/>
    <property type="match status" value="1"/>
</dbReference>
<organism evidence="7 8">
    <name type="scientific">Meloidogyne incognita</name>
    <name type="common">Southern root-knot nematode worm</name>
    <name type="synonym">Oxyuris incognita</name>
    <dbReference type="NCBI Taxonomy" id="6306"/>
    <lineage>
        <taxon>Eukaryota</taxon>
        <taxon>Metazoa</taxon>
        <taxon>Ecdysozoa</taxon>
        <taxon>Nematoda</taxon>
        <taxon>Chromadorea</taxon>
        <taxon>Rhabditida</taxon>
        <taxon>Tylenchina</taxon>
        <taxon>Tylenchomorpha</taxon>
        <taxon>Tylenchoidea</taxon>
        <taxon>Meloidogynidae</taxon>
        <taxon>Meloidogyninae</taxon>
        <taxon>Meloidogyne</taxon>
        <taxon>Meloidogyne incognita group</taxon>
    </lineage>
</organism>
<evidence type="ECO:0000256" key="1">
    <source>
        <dbReference type="ARBA" id="ARBA00022723"/>
    </source>
</evidence>